<feature type="domain" description="K Homology" evidence="4">
    <location>
        <begin position="39"/>
        <end position="112"/>
    </location>
</feature>
<sequence length="492" mass="53677">MSAHSVENSEDGFSSASDAALEAEVAPSVAVERWPGWPGDSVFRLVIPVVKVGSVIGRGGRSIRKLCKETRARVRILDGPASSPDRIVLISAREEPDAELSPAMDAVIRVVRRANGLPKNYGDGTTPESSGSVVSIRFLIPSAQGTSLIGKRGTLIKSIQEGSGASVRVLSRDELPIYSTMDERVLEIQGKPSEALKALEAVLGHLRKFLVDHSIIPLFERNNQVPQDHAVSAWGDNTQSFTHNVHHTGINYAYPPVLRQDSLHVDHEPPQDSQYQHSGLALHGPDPSHSSRSSGFLRSAGAIVTQVTQTMQIPLFYAERIIGIGGQNIEYIRHTSGAILSLNESASIPDNITIEIKGTVTQVQAAHRLIRESTEGQREPVFSGYGSQETRWHPSAYSRSAETAGYGSYDTRLHSSTYSHHAENTGYGRHDARLHSSIHSHPTEITDHERHDTRLHPPTYSHPPEHAGYGSHGQSHSGYDASRFGGYGGHRF</sequence>
<dbReference type="InterPro" id="IPR004087">
    <property type="entry name" value="KH_dom"/>
</dbReference>
<proteinExistence type="predicted"/>
<dbReference type="CDD" id="cd22460">
    <property type="entry name" value="KH-I_PEPPER_rpt2_like"/>
    <property type="match status" value="1"/>
</dbReference>
<dbReference type="AlphaFoldDB" id="A0A9D5C0Q2"/>
<dbReference type="GO" id="GO:0003723">
    <property type="term" value="F:RNA binding"/>
    <property type="evidence" value="ECO:0007669"/>
    <property type="project" value="UniProtKB-UniRule"/>
</dbReference>
<reference evidence="5" key="1">
    <citation type="submission" date="2021-03" db="EMBL/GenBank/DDBJ databases">
        <authorList>
            <person name="Li Z."/>
            <person name="Yang C."/>
        </authorList>
    </citation>
    <scope>NUCLEOTIDE SEQUENCE</scope>
    <source>
        <strain evidence="5">Dzin_1.0</strain>
        <tissue evidence="5">Leaf</tissue>
    </source>
</reference>
<evidence type="ECO:0000313" key="5">
    <source>
        <dbReference type="EMBL" id="KAJ0964325.1"/>
    </source>
</evidence>
<evidence type="ECO:0000256" key="2">
    <source>
        <dbReference type="PROSITE-ProRule" id="PRU00117"/>
    </source>
</evidence>
<evidence type="ECO:0000256" key="1">
    <source>
        <dbReference type="ARBA" id="ARBA00022737"/>
    </source>
</evidence>
<accession>A0A9D5C0Q2</accession>
<dbReference type="PROSITE" id="PS50084">
    <property type="entry name" value="KH_TYPE_1"/>
    <property type="match status" value="3"/>
</dbReference>
<dbReference type="OrthoDB" id="442947at2759"/>
<organism evidence="5 6">
    <name type="scientific">Dioscorea zingiberensis</name>
    <dbReference type="NCBI Taxonomy" id="325984"/>
    <lineage>
        <taxon>Eukaryota</taxon>
        <taxon>Viridiplantae</taxon>
        <taxon>Streptophyta</taxon>
        <taxon>Embryophyta</taxon>
        <taxon>Tracheophyta</taxon>
        <taxon>Spermatophyta</taxon>
        <taxon>Magnoliopsida</taxon>
        <taxon>Liliopsida</taxon>
        <taxon>Dioscoreales</taxon>
        <taxon>Dioscoreaceae</taxon>
        <taxon>Dioscorea</taxon>
    </lineage>
</organism>
<feature type="region of interest" description="Disordered" evidence="3">
    <location>
        <begin position="263"/>
        <end position="294"/>
    </location>
</feature>
<dbReference type="Gene3D" id="3.30.1370.10">
    <property type="entry name" value="K Homology domain, type 1"/>
    <property type="match status" value="3"/>
</dbReference>
<keyword evidence="2" id="KW-0694">RNA-binding</keyword>
<evidence type="ECO:0000313" key="6">
    <source>
        <dbReference type="Proteomes" id="UP001085076"/>
    </source>
</evidence>
<dbReference type="SUPFAM" id="SSF54791">
    <property type="entry name" value="Eukaryotic type KH-domain (KH-domain type I)"/>
    <property type="match status" value="3"/>
</dbReference>
<evidence type="ECO:0000259" key="4">
    <source>
        <dbReference type="SMART" id="SM00322"/>
    </source>
</evidence>
<name>A0A9D5C0Q2_9LILI</name>
<dbReference type="InterPro" id="IPR004088">
    <property type="entry name" value="KH_dom_type_1"/>
</dbReference>
<keyword evidence="1" id="KW-0677">Repeat</keyword>
<protein>
    <recommendedName>
        <fullName evidence="4">K Homology domain-containing protein</fullName>
    </recommendedName>
</protein>
<gene>
    <name evidence="5" type="ORF">J5N97_029447</name>
</gene>
<feature type="compositionally biased region" description="Low complexity" evidence="3">
    <location>
        <begin position="468"/>
        <end position="479"/>
    </location>
</feature>
<dbReference type="Proteomes" id="UP001085076">
    <property type="component" value="Miscellaneous, Linkage group lg09"/>
</dbReference>
<dbReference type="InterPro" id="IPR036612">
    <property type="entry name" value="KH_dom_type_1_sf"/>
</dbReference>
<keyword evidence="6" id="KW-1185">Reference proteome</keyword>
<dbReference type="EMBL" id="JAGGNH010000009">
    <property type="protein sequence ID" value="KAJ0964325.1"/>
    <property type="molecule type" value="Genomic_DNA"/>
</dbReference>
<feature type="compositionally biased region" description="Basic and acidic residues" evidence="3">
    <location>
        <begin position="443"/>
        <end position="455"/>
    </location>
</feature>
<dbReference type="Pfam" id="PF00013">
    <property type="entry name" value="KH_1"/>
    <property type="match status" value="3"/>
</dbReference>
<evidence type="ECO:0000256" key="3">
    <source>
        <dbReference type="SAM" id="MobiDB-lite"/>
    </source>
</evidence>
<feature type="region of interest" description="Disordered" evidence="3">
    <location>
        <begin position="443"/>
        <end position="492"/>
    </location>
</feature>
<reference evidence="5" key="2">
    <citation type="journal article" date="2022" name="Hortic Res">
        <title>The genome of Dioscorea zingiberensis sheds light on the biosynthesis, origin and evolution of the medicinally important diosgenin saponins.</title>
        <authorList>
            <person name="Li Y."/>
            <person name="Tan C."/>
            <person name="Li Z."/>
            <person name="Guo J."/>
            <person name="Li S."/>
            <person name="Chen X."/>
            <person name="Wang C."/>
            <person name="Dai X."/>
            <person name="Yang H."/>
            <person name="Song W."/>
            <person name="Hou L."/>
            <person name="Xu J."/>
            <person name="Tong Z."/>
            <person name="Xu A."/>
            <person name="Yuan X."/>
            <person name="Wang W."/>
            <person name="Yang Q."/>
            <person name="Chen L."/>
            <person name="Sun Z."/>
            <person name="Wang K."/>
            <person name="Pan B."/>
            <person name="Chen J."/>
            <person name="Bao Y."/>
            <person name="Liu F."/>
            <person name="Qi X."/>
            <person name="Gang D.R."/>
            <person name="Wen J."/>
            <person name="Li J."/>
        </authorList>
    </citation>
    <scope>NUCLEOTIDE SEQUENCE</scope>
    <source>
        <strain evidence="5">Dzin_1.0</strain>
    </source>
</reference>
<dbReference type="SMART" id="SM00322">
    <property type="entry name" value="KH"/>
    <property type="match status" value="3"/>
</dbReference>
<feature type="domain" description="K Homology" evidence="4">
    <location>
        <begin position="132"/>
        <end position="207"/>
    </location>
</feature>
<dbReference type="CDD" id="cd22459">
    <property type="entry name" value="KH-I_PEPPER_rpt1_like"/>
    <property type="match status" value="1"/>
</dbReference>
<feature type="domain" description="K Homology" evidence="4">
    <location>
        <begin position="305"/>
        <end position="375"/>
    </location>
</feature>
<dbReference type="PANTHER" id="PTHR10288">
    <property type="entry name" value="KH DOMAIN CONTAINING RNA BINDING PROTEIN"/>
    <property type="match status" value="1"/>
</dbReference>
<comment type="caution">
    <text evidence="5">The sequence shown here is derived from an EMBL/GenBank/DDBJ whole genome shotgun (WGS) entry which is preliminary data.</text>
</comment>